<protein>
    <submittedName>
        <fullName evidence="1">Uncharacterized protein</fullName>
    </submittedName>
</protein>
<dbReference type="AlphaFoldDB" id="A0A940XN92"/>
<gene>
    <name evidence="1" type="ORF">J5Y05_15615</name>
</gene>
<name>A0A940XN92_9ACTN</name>
<proteinExistence type="predicted"/>
<keyword evidence="2" id="KW-1185">Reference proteome</keyword>
<accession>A0A940XN92</accession>
<organism evidence="1 2">
    <name type="scientific">Streptomyces tagetis</name>
    <dbReference type="NCBI Taxonomy" id="2820809"/>
    <lineage>
        <taxon>Bacteria</taxon>
        <taxon>Bacillati</taxon>
        <taxon>Actinomycetota</taxon>
        <taxon>Actinomycetes</taxon>
        <taxon>Kitasatosporales</taxon>
        <taxon>Streptomycetaceae</taxon>
        <taxon>Streptomyces</taxon>
    </lineage>
</organism>
<reference evidence="1" key="1">
    <citation type="submission" date="2021-04" db="EMBL/GenBank/DDBJ databases">
        <title>Genome seq and assembly of Streptomyces sp. RG38.</title>
        <authorList>
            <person name="Chhetri G."/>
        </authorList>
    </citation>
    <scope>NUCLEOTIDE SEQUENCE</scope>
    <source>
        <strain evidence="1">RG38</strain>
    </source>
</reference>
<dbReference type="Proteomes" id="UP000677875">
    <property type="component" value="Unassembled WGS sequence"/>
</dbReference>
<evidence type="ECO:0000313" key="1">
    <source>
        <dbReference type="EMBL" id="MBQ0827915.1"/>
    </source>
</evidence>
<evidence type="ECO:0000313" key="2">
    <source>
        <dbReference type="Proteomes" id="UP000677875"/>
    </source>
</evidence>
<sequence>MLLTILTGCDMTEKDSDGVPFSGMSTSLDAADAMERVSSEIYDLIGVKGEASDSHSTVTECPGRDENTYFQILHPWSFYPAAASDIDSAMDRLKEELPKNGWNIVEYGPDASKNKNIRMIADNEKKKAGVKVIKMAKENPPMLSLSVISGCYKIPDGQEIQRF</sequence>
<comment type="caution">
    <text evidence="1">The sequence shown here is derived from an EMBL/GenBank/DDBJ whole genome shotgun (WGS) entry which is preliminary data.</text>
</comment>
<dbReference type="RefSeq" id="WP_210872677.1">
    <property type="nucleotide sequence ID" value="NZ_JAGPNL010000003.1"/>
</dbReference>
<dbReference type="EMBL" id="JAGPNL010000003">
    <property type="protein sequence ID" value="MBQ0827915.1"/>
    <property type="molecule type" value="Genomic_DNA"/>
</dbReference>